<dbReference type="GO" id="GO:0005178">
    <property type="term" value="F:integrin binding"/>
    <property type="evidence" value="ECO:0007669"/>
    <property type="project" value="TreeGrafter"/>
</dbReference>
<keyword evidence="5" id="KW-1015">Disulfide bond</keyword>
<dbReference type="SMART" id="SM00041">
    <property type="entry name" value="CT"/>
    <property type="match status" value="1"/>
</dbReference>
<gene>
    <name evidence="10" type="ORF">AALO_G00107270</name>
</gene>
<dbReference type="InterPro" id="IPR006208">
    <property type="entry name" value="Glyco_hormone_CN"/>
</dbReference>
<dbReference type="PROSITE" id="PS01185">
    <property type="entry name" value="CTCK_1"/>
    <property type="match status" value="1"/>
</dbReference>
<feature type="chain" id="PRO_5044011776" description="WNT1-inducible-signaling pathway protein 3" evidence="7">
    <location>
        <begin position="22"/>
        <end position="348"/>
    </location>
</feature>
<dbReference type="SUPFAM" id="SSF57184">
    <property type="entry name" value="Growth factor receptor domain"/>
    <property type="match status" value="1"/>
</dbReference>
<comment type="similarity">
    <text evidence="2">Belongs to the CCN family.</text>
</comment>
<name>A0AAV6GSN3_9TELE</name>
<dbReference type="PANTHER" id="PTHR11348">
    <property type="entry name" value="CONNECTIVE TISSUE GROWTH FACTOR-RELATED"/>
    <property type="match status" value="1"/>
</dbReference>
<evidence type="ECO:0000313" key="10">
    <source>
        <dbReference type="EMBL" id="KAG5276576.1"/>
    </source>
</evidence>
<dbReference type="InterPro" id="IPR006207">
    <property type="entry name" value="Cys_knot_C"/>
</dbReference>
<evidence type="ECO:0000256" key="2">
    <source>
        <dbReference type="ARBA" id="ARBA00008125"/>
    </source>
</evidence>
<evidence type="ECO:0000256" key="6">
    <source>
        <dbReference type="PROSITE-ProRule" id="PRU00039"/>
    </source>
</evidence>
<reference evidence="10" key="1">
    <citation type="submission" date="2020-10" db="EMBL/GenBank/DDBJ databases">
        <title>Chromosome-scale genome assembly of the Allis shad, Alosa alosa.</title>
        <authorList>
            <person name="Margot Z."/>
            <person name="Christophe K."/>
            <person name="Cabau C."/>
            <person name="Louis A."/>
            <person name="Berthelot C."/>
            <person name="Parey E."/>
            <person name="Roest Crollius H."/>
            <person name="Montfort J."/>
            <person name="Robinson-Rechavi M."/>
            <person name="Bucao C."/>
            <person name="Bouchez O."/>
            <person name="Gislard M."/>
            <person name="Lluch J."/>
            <person name="Milhes M."/>
            <person name="Lampietro C."/>
            <person name="Lopez Roques C."/>
            <person name="Donnadieu C."/>
            <person name="Braasch I."/>
            <person name="Desvignes T."/>
            <person name="Postlethwait J."/>
            <person name="Bobe J."/>
            <person name="Guiguen Y."/>
        </authorList>
    </citation>
    <scope>NUCLEOTIDE SEQUENCE</scope>
    <source>
        <strain evidence="10">M-15738</strain>
        <tissue evidence="10">Blood</tissue>
    </source>
</reference>
<dbReference type="Pfam" id="PF00007">
    <property type="entry name" value="Cys_knot"/>
    <property type="match status" value="1"/>
</dbReference>
<keyword evidence="4 7" id="KW-0732">Signal</keyword>
<keyword evidence="3" id="KW-0964">Secreted</keyword>
<protein>
    <recommendedName>
        <fullName evidence="12">WNT1-inducible-signaling pathway protein 3</fullName>
    </recommendedName>
</protein>
<dbReference type="InterPro" id="IPR036383">
    <property type="entry name" value="TSP1_rpt_sf"/>
</dbReference>
<dbReference type="SUPFAM" id="SSF82895">
    <property type="entry name" value="TSP-1 type 1 repeat"/>
    <property type="match status" value="1"/>
</dbReference>
<dbReference type="InterPro" id="IPR000867">
    <property type="entry name" value="IGFBP-like"/>
</dbReference>
<dbReference type="PROSITE" id="PS50092">
    <property type="entry name" value="TSP1"/>
    <property type="match status" value="1"/>
</dbReference>
<dbReference type="PROSITE" id="PS51323">
    <property type="entry name" value="IGFBP_N_2"/>
    <property type="match status" value="1"/>
</dbReference>
<dbReference type="GO" id="GO:0045597">
    <property type="term" value="P:positive regulation of cell differentiation"/>
    <property type="evidence" value="ECO:0007669"/>
    <property type="project" value="TreeGrafter"/>
</dbReference>
<dbReference type="Proteomes" id="UP000823561">
    <property type="component" value="Chromosome 8"/>
</dbReference>
<keyword evidence="11" id="KW-1185">Reference proteome</keyword>
<dbReference type="Gene3D" id="2.20.100.10">
    <property type="entry name" value="Thrombospondin type-1 (TSP1) repeat"/>
    <property type="match status" value="1"/>
</dbReference>
<dbReference type="InterPro" id="IPR009030">
    <property type="entry name" value="Growth_fac_rcpt_cys_sf"/>
</dbReference>
<dbReference type="Pfam" id="PF00219">
    <property type="entry name" value="IGFBP"/>
    <property type="match status" value="1"/>
</dbReference>
<evidence type="ECO:0000256" key="1">
    <source>
        <dbReference type="ARBA" id="ARBA00004613"/>
    </source>
</evidence>
<dbReference type="Gene3D" id="2.10.70.10">
    <property type="entry name" value="Complement Module, domain 1"/>
    <property type="match status" value="1"/>
</dbReference>
<feature type="domain" description="IGFBP N-terminal" evidence="9">
    <location>
        <begin position="39"/>
        <end position="111"/>
    </location>
</feature>
<dbReference type="PROSITE" id="PS01225">
    <property type="entry name" value="CTCK_2"/>
    <property type="match status" value="1"/>
</dbReference>
<dbReference type="InterPro" id="IPR043973">
    <property type="entry name" value="TSP1_CCN"/>
</dbReference>
<organism evidence="10 11">
    <name type="scientific">Alosa alosa</name>
    <name type="common">allis shad</name>
    <dbReference type="NCBI Taxonomy" id="278164"/>
    <lineage>
        <taxon>Eukaryota</taxon>
        <taxon>Metazoa</taxon>
        <taxon>Chordata</taxon>
        <taxon>Craniata</taxon>
        <taxon>Vertebrata</taxon>
        <taxon>Euteleostomi</taxon>
        <taxon>Actinopterygii</taxon>
        <taxon>Neopterygii</taxon>
        <taxon>Teleostei</taxon>
        <taxon>Clupei</taxon>
        <taxon>Clupeiformes</taxon>
        <taxon>Clupeoidei</taxon>
        <taxon>Clupeidae</taxon>
        <taxon>Alosa</taxon>
    </lineage>
</organism>
<feature type="domain" description="CTCK" evidence="8">
    <location>
        <begin position="262"/>
        <end position="336"/>
    </location>
</feature>
<evidence type="ECO:0008006" key="12">
    <source>
        <dbReference type="Google" id="ProtNLM"/>
    </source>
</evidence>
<dbReference type="InterPro" id="IPR050941">
    <property type="entry name" value="CCN"/>
</dbReference>
<feature type="signal peptide" evidence="7">
    <location>
        <begin position="1"/>
        <end position="21"/>
    </location>
</feature>
<evidence type="ECO:0000259" key="8">
    <source>
        <dbReference type="PROSITE" id="PS01225"/>
    </source>
</evidence>
<dbReference type="AlphaFoldDB" id="A0AAV6GSN3"/>
<sequence length="348" mass="38557">MLSPHCRILLIVLAHQYLCRAQNHAQLPAVRGAGGAVERKQFCQWPCKCRAKPQCAPGVSSVLDGCGCCKSCARQIGEACNERDICDPHKGMYCDFSRDQPHYEVGICAYMMAVGCDLNGKHYENGQAFQPSPLYKCTCIAGAIGCTPVFIQKPTGLLGPASLQANAPAGLRSAQDPRKNQQDTIYRSMPAYRDPPLAWKKNCLVQSTPWSPCSRTCGMGISVRVSNDNGKCEMRKDRRLCLLRPCDKKALKSMKMPQGKTCRPKFQAKKAEKLHLSGCSSTKKLRPTYCGVCTDKRCCVPNKSRMLTVAFKCKSGTNVKWKMQWITSCVCQRKCGDPGDMFSELYLL</sequence>
<comment type="caution">
    <text evidence="6">Lacks conserved residue(s) required for the propagation of feature annotation.</text>
</comment>
<dbReference type="Pfam" id="PF19035">
    <property type="entry name" value="TSP1_CCN"/>
    <property type="match status" value="1"/>
</dbReference>
<comment type="caution">
    <text evidence="10">The sequence shown here is derived from an EMBL/GenBank/DDBJ whole genome shotgun (WGS) entry which is preliminary data.</text>
</comment>
<dbReference type="PANTHER" id="PTHR11348:SF3">
    <property type="entry name" value="CELLULAR COMMUNICATION NETWORK FACTOR 6"/>
    <property type="match status" value="1"/>
</dbReference>
<evidence type="ECO:0000256" key="5">
    <source>
        <dbReference type="ARBA" id="ARBA00023157"/>
    </source>
</evidence>
<dbReference type="SUPFAM" id="SSF57603">
    <property type="entry name" value="FnI-like domain"/>
    <property type="match status" value="1"/>
</dbReference>
<evidence type="ECO:0000313" key="11">
    <source>
        <dbReference type="Proteomes" id="UP000823561"/>
    </source>
</evidence>
<dbReference type="InterPro" id="IPR000884">
    <property type="entry name" value="TSP1_rpt"/>
</dbReference>
<evidence type="ECO:0000256" key="3">
    <source>
        <dbReference type="ARBA" id="ARBA00022525"/>
    </source>
</evidence>
<dbReference type="GO" id="GO:0007155">
    <property type="term" value="P:cell adhesion"/>
    <property type="evidence" value="ECO:0007669"/>
    <property type="project" value="TreeGrafter"/>
</dbReference>
<dbReference type="GO" id="GO:0005615">
    <property type="term" value="C:extracellular space"/>
    <property type="evidence" value="ECO:0007669"/>
    <property type="project" value="TreeGrafter"/>
</dbReference>
<dbReference type="PROSITE" id="PS00222">
    <property type="entry name" value="IGFBP_N_1"/>
    <property type="match status" value="1"/>
</dbReference>
<accession>A0AAV6GSN3</accession>
<proteinExistence type="inferred from homology"/>
<comment type="subcellular location">
    <subcellularLocation>
        <location evidence="1">Secreted</location>
    </subcellularLocation>
</comment>
<dbReference type="GO" id="GO:0031012">
    <property type="term" value="C:extracellular matrix"/>
    <property type="evidence" value="ECO:0007669"/>
    <property type="project" value="TreeGrafter"/>
</dbReference>
<evidence type="ECO:0000256" key="7">
    <source>
        <dbReference type="SAM" id="SignalP"/>
    </source>
</evidence>
<dbReference type="GO" id="GO:0007165">
    <property type="term" value="P:signal transduction"/>
    <property type="evidence" value="ECO:0007669"/>
    <property type="project" value="InterPro"/>
</dbReference>
<dbReference type="InterPro" id="IPR017891">
    <property type="entry name" value="Insulin_GF-bd_Cys-rich_CS"/>
</dbReference>
<dbReference type="GO" id="GO:0008201">
    <property type="term" value="F:heparin binding"/>
    <property type="evidence" value="ECO:0007669"/>
    <property type="project" value="TreeGrafter"/>
</dbReference>
<evidence type="ECO:0000259" key="9">
    <source>
        <dbReference type="PROSITE" id="PS51323"/>
    </source>
</evidence>
<dbReference type="FunFam" id="2.20.100.10:FF:000065">
    <property type="entry name" value="Cellular communication network factor 6"/>
    <property type="match status" value="1"/>
</dbReference>
<dbReference type="EMBL" id="JADWDJ010000008">
    <property type="protein sequence ID" value="KAG5276576.1"/>
    <property type="molecule type" value="Genomic_DNA"/>
</dbReference>
<dbReference type="SMART" id="SM00209">
    <property type="entry name" value="TSP1"/>
    <property type="match status" value="1"/>
</dbReference>
<dbReference type="SMART" id="SM00121">
    <property type="entry name" value="IB"/>
    <property type="match status" value="1"/>
</dbReference>
<evidence type="ECO:0000256" key="4">
    <source>
        <dbReference type="ARBA" id="ARBA00022729"/>
    </source>
</evidence>